<dbReference type="AlphaFoldDB" id="M4C3I3"/>
<keyword evidence="2" id="KW-1185">Reference proteome</keyword>
<evidence type="ECO:0000313" key="1">
    <source>
        <dbReference type="EnsemblProtists" id="HpaP813651"/>
    </source>
</evidence>
<reference evidence="1" key="2">
    <citation type="submission" date="2015-06" db="UniProtKB">
        <authorList>
            <consortium name="EnsemblProtists"/>
        </authorList>
    </citation>
    <scope>IDENTIFICATION</scope>
    <source>
        <strain evidence="1">Emoy2</strain>
    </source>
</reference>
<dbReference type="EMBL" id="JH598165">
    <property type="status" value="NOT_ANNOTATED_CDS"/>
    <property type="molecule type" value="Genomic_DNA"/>
</dbReference>
<sequence length="77" mass="8718">MDSVIELVRLHCHLLTPTTAHGPCRQVGNTLKDTRIHTGSSVQTFEQMNPFCLSSGRLDVKRKWRSTMSIQLHNITS</sequence>
<dbReference type="Proteomes" id="UP000011713">
    <property type="component" value="Unassembled WGS sequence"/>
</dbReference>
<dbReference type="EnsemblProtists" id="HpaT813651">
    <property type="protein sequence ID" value="HpaP813651"/>
    <property type="gene ID" value="HpaG813651"/>
</dbReference>
<dbReference type="HOGENOM" id="CLU_2643283_0_0_1"/>
<accession>M4C3I3</accession>
<organism evidence="1 2">
    <name type="scientific">Hyaloperonospora arabidopsidis (strain Emoy2)</name>
    <name type="common">Downy mildew agent</name>
    <name type="synonym">Peronospora arabidopsidis</name>
    <dbReference type="NCBI Taxonomy" id="559515"/>
    <lineage>
        <taxon>Eukaryota</taxon>
        <taxon>Sar</taxon>
        <taxon>Stramenopiles</taxon>
        <taxon>Oomycota</taxon>
        <taxon>Peronosporomycetes</taxon>
        <taxon>Peronosporales</taxon>
        <taxon>Peronosporaceae</taxon>
        <taxon>Hyaloperonospora</taxon>
    </lineage>
</organism>
<protein>
    <submittedName>
        <fullName evidence="1">Uncharacterized protein</fullName>
    </submittedName>
</protein>
<dbReference type="InParanoid" id="M4C3I3"/>
<reference evidence="2" key="1">
    <citation type="journal article" date="2010" name="Science">
        <title>Signatures of adaptation to obligate biotrophy in the Hyaloperonospora arabidopsidis genome.</title>
        <authorList>
            <person name="Baxter L."/>
            <person name="Tripathy S."/>
            <person name="Ishaque N."/>
            <person name="Boot N."/>
            <person name="Cabral A."/>
            <person name="Kemen E."/>
            <person name="Thines M."/>
            <person name="Ah-Fong A."/>
            <person name="Anderson R."/>
            <person name="Badejoko W."/>
            <person name="Bittner-Eddy P."/>
            <person name="Boore J.L."/>
            <person name="Chibucos M.C."/>
            <person name="Coates M."/>
            <person name="Dehal P."/>
            <person name="Delehaunty K."/>
            <person name="Dong S."/>
            <person name="Downton P."/>
            <person name="Dumas B."/>
            <person name="Fabro G."/>
            <person name="Fronick C."/>
            <person name="Fuerstenberg S.I."/>
            <person name="Fulton L."/>
            <person name="Gaulin E."/>
            <person name="Govers F."/>
            <person name="Hughes L."/>
            <person name="Humphray S."/>
            <person name="Jiang R.H."/>
            <person name="Judelson H."/>
            <person name="Kamoun S."/>
            <person name="Kyung K."/>
            <person name="Meijer H."/>
            <person name="Minx P."/>
            <person name="Morris P."/>
            <person name="Nelson J."/>
            <person name="Phuntumart V."/>
            <person name="Qutob D."/>
            <person name="Rehmany A."/>
            <person name="Rougon-Cardoso A."/>
            <person name="Ryden P."/>
            <person name="Torto-Alalibo T."/>
            <person name="Studholme D."/>
            <person name="Wang Y."/>
            <person name="Win J."/>
            <person name="Wood J."/>
            <person name="Clifton S.W."/>
            <person name="Rogers J."/>
            <person name="Van den Ackerveken G."/>
            <person name="Jones J.D."/>
            <person name="McDowell J.M."/>
            <person name="Beynon J."/>
            <person name="Tyler B.M."/>
        </authorList>
    </citation>
    <scope>NUCLEOTIDE SEQUENCE [LARGE SCALE GENOMIC DNA]</scope>
    <source>
        <strain evidence="2">Emoy2</strain>
    </source>
</reference>
<name>M4C3I3_HYAAE</name>
<evidence type="ECO:0000313" key="2">
    <source>
        <dbReference type="Proteomes" id="UP000011713"/>
    </source>
</evidence>
<proteinExistence type="predicted"/>
<dbReference type="VEuPathDB" id="FungiDB:HpaG813651"/>